<sequence>MAMNFVRPEHTLIAEVLASMDAQWLLDNHCFFAGGTAIVLANGEYRRSLDVDFLCDDVDGYRTLRTAAIGRGAPAFFRIEVETLRAFRADQYGIRAVIGWKGQPVRFEIVREARIPLGGSPNAMLRVPVLDLHDQFAEKLLANADRCLDPAFAYRDAIDLGRLCMANGGRIPDAAVEKATRAYGTEIPRKVASVVGILAEEKELRRAAAVLLMDFDVARRAVSAFRHAAAAAWPDLELADVHPTAIPRDP</sequence>
<dbReference type="Proteomes" id="UP000294547">
    <property type="component" value="Unassembled WGS sequence"/>
</dbReference>
<dbReference type="AlphaFoldDB" id="A0A4R6R5U5"/>
<dbReference type="EMBL" id="SNXY01000013">
    <property type="protein sequence ID" value="TDP81114.1"/>
    <property type="molecule type" value="Genomic_DNA"/>
</dbReference>
<evidence type="ECO:0000313" key="1">
    <source>
        <dbReference type="EMBL" id="TDP81114.1"/>
    </source>
</evidence>
<name>A0A4R6R5U5_9HYPH</name>
<dbReference type="GO" id="GO:0016740">
    <property type="term" value="F:transferase activity"/>
    <property type="evidence" value="ECO:0007669"/>
    <property type="project" value="UniProtKB-KW"/>
</dbReference>
<gene>
    <name evidence="1" type="ORF">EDD54_4447</name>
</gene>
<keyword evidence="1" id="KW-0808">Transferase</keyword>
<reference evidence="1 2" key="1">
    <citation type="submission" date="2019-03" db="EMBL/GenBank/DDBJ databases">
        <title>Genomic Encyclopedia of Type Strains, Phase IV (KMG-IV): sequencing the most valuable type-strain genomes for metagenomic binning, comparative biology and taxonomic classification.</title>
        <authorList>
            <person name="Goeker M."/>
        </authorList>
    </citation>
    <scope>NUCLEOTIDE SEQUENCE [LARGE SCALE GENOMIC DNA]</scope>
    <source>
        <strain evidence="1 2">DSM 102969</strain>
    </source>
</reference>
<keyword evidence="2" id="KW-1185">Reference proteome</keyword>
<organism evidence="1 2">
    <name type="scientific">Oharaeibacter diazotrophicus</name>
    <dbReference type="NCBI Taxonomy" id="1920512"/>
    <lineage>
        <taxon>Bacteria</taxon>
        <taxon>Pseudomonadati</taxon>
        <taxon>Pseudomonadota</taxon>
        <taxon>Alphaproteobacteria</taxon>
        <taxon>Hyphomicrobiales</taxon>
        <taxon>Pleomorphomonadaceae</taxon>
        <taxon>Oharaeibacter</taxon>
    </lineage>
</organism>
<accession>A0A4R6R5U5</accession>
<comment type="caution">
    <text evidence="1">The sequence shown here is derived from an EMBL/GenBank/DDBJ whole genome shotgun (WGS) entry which is preliminary data.</text>
</comment>
<dbReference type="Pfam" id="PF08843">
    <property type="entry name" value="AbiEii"/>
    <property type="match status" value="1"/>
</dbReference>
<dbReference type="InterPro" id="IPR014942">
    <property type="entry name" value="AbiEii"/>
</dbReference>
<proteinExistence type="predicted"/>
<evidence type="ECO:0000313" key="2">
    <source>
        <dbReference type="Proteomes" id="UP000294547"/>
    </source>
</evidence>
<protein>
    <submittedName>
        <fullName evidence="1">Nucleotidyltransferase AbiEii toxin of type IV toxin-antitoxin system</fullName>
    </submittedName>
</protein>